<dbReference type="InterPro" id="IPR000551">
    <property type="entry name" value="MerR-type_HTH_dom"/>
</dbReference>
<keyword evidence="5" id="KW-0238">DNA-binding</keyword>
<protein>
    <recommendedName>
        <fullName evidence="9">HTH merR-type domain-containing protein</fullName>
    </recommendedName>
</protein>
<comment type="subcellular location">
    <subcellularLocation>
        <location evidence="1">Membrane</location>
        <topology evidence="1">Multi-pass membrane protein</topology>
    </subcellularLocation>
</comment>
<evidence type="ECO:0000256" key="7">
    <source>
        <dbReference type="ARBA" id="ARBA00023163"/>
    </source>
</evidence>
<dbReference type="PROSITE" id="PS50937">
    <property type="entry name" value="HTH_MERR_2"/>
    <property type="match status" value="1"/>
</dbReference>
<dbReference type="InterPro" id="IPR047057">
    <property type="entry name" value="MerR_fam"/>
</dbReference>
<keyword evidence="7" id="KW-0804">Transcription</keyword>
<reference evidence="10" key="1">
    <citation type="submission" date="2019-08" db="EMBL/GenBank/DDBJ databases">
        <authorList>
            <person name="Kucharzyk K."/>
            <person name="Murdoch R.W."/>
            <person name="Higgins S."/>
            <person name="Loffler F."/>
        </authorList>
    </citation>
    <scope>NUCLEOTIDE SEQUENCE</scope>
</reference>
<gene>
    <name evidence="10" type="ORF">SDC9_87051</name>
</gene>
<feature type="transmembrane region" description="Helical" evidence="8">
    <location>
        <begin position="178"/>
        <end position="199"/>
    </location>
</feature>
<dbReference type="AlphaFoldDB" id="A0A644ZHR1"/>
<dbReference type="Gene3D" id="1.10.1660.10">
    <property type="match status" value="1"/>
</dbReference>
<evidence type="ECO:0000256" key="8">
    <source>
        <dbReference type="SAM" id="Phobius"/>
    </source>
</evidence>
<keyword evidence="4" id="KW-0805">Transcription regulation</keyword>
<feature type="domain" description="HTH merR-type" evidence="9">
    <location>
        <begin position="1"/>
        <end position="68"/>
    </location>
</feature>
<evidence type="ECO:0000256" key="4">
    <source>
        <dbReference type="ARBA" id="ARBA00023015"/>
    </source>
</evidence>
<name>A0A644ZHR1_9ZZZZ</name>
<dbReference type="SUPFAM" id="SSF46955">
    <property type="entry name" value="Putative DNA-binding domain"/>
    <property type="match status" value="1"/>
</dbReference>
<sequence>MTIKEAEQRSGMTRANIRYYEQEGLLNPRRADNGYRDYTGADLETLLRIRLLRSLTVSLEELRALQSGQAQLSDTLTQKLGELEREARSLAFAQDICRAMREDGVTYPTLNASKYLEQLPPSASVPRRLEAAPDTRSQVFYPWRRFLARELDIVTYSVAWSAALALLFRVNLSMRTGVFRLLDVFVTTALMLFVEPLLLRLFGTTLGKWVFGLRLEDENGGRPSYTAALERTGGVLSVGLGLHIPIFNLYRLWKSYELCVDRQPQPWDNALVYTSKDTKAYRWAVFVGVCALLFGVLWTADLAAQRPPNHGDLTVAQFAENYNALASFYGVEDARFLNSEGQWETRSDTAVIILPTDTPLPSFRYAVEDGHLTGVSLELKAAHTRGWLTYPGNITVVSALAFAGAQREAGLFSGVRPELLRELSDRGFESFSFDKVGVHIACEVDYSGYRVPGSKPTYLLPLEGAETRLYMLFSMDKLTEKNR</sequence>
<accession>A0A644ZHR1</accession>
<dbReference type="InterPro" id="IPR009061">
    <property type="entry name" value="DNA-bd_dom_put_sf"/>
</dbReference>
<dbReference type="Pfam" id="PF13411">
    <property type="entry name" value="MerR_1"/>
    <property type="match status" value="1"/>
</dbReference>
<feature type="transmembrane region" description="Helical" evidence="8">
    <location>
        <begin position="153"/>
        <end position="172"/>
    </location>
</feature>
<feature type="transmembrane region" description="Helical" evidence="8">
    <location>
        <begin position="280"/>
        <end position="300"/>
    </location>
</feature>
<dbReference type="PANTHER" id="PTHR30204:SF94">
    <property type="entry name" value="HEAVY METAL-DEPENDENT TRANSCRIPTIONAL REGULATOR HI_0293-RELATED"/>
    <property type="match status" value="1"/>
</dbReference>
<dbReference type="InterPro" id="IPR010432">
    <property type="entry name" value="RDD"/>
</dbReference>
<dbReference type="CDD" id="cd00592">
    <property type="entry name" value="HTH_MerR-like"/>
    <property type="match status" value="1"/>
</dbReference>
<keyword evidence="6 8" id="KW-0472">Membrane</keyword>
<evidence type="ECO:0000259" key="9">
    <source>
        <dbReference type="PROSITE" id="PS50937"/>
    </source>
</evidence>
<dbReference type="PANTHER" id="PTHR30204">
    <property type="entry name" value="REDOX-CYCLING DRUG-SENSING TRANSCRIPTIONAL ACTIVATOR SOXR"/>
    <property type="match status" value="1"/>
</dbReference>
<keyword evidence="3 8" id="KW-1133">Transmembrane helix</keyword>
<dbReference type="EMBL" id="VSSQ01008990">
    <property type="protein sequence ID" value="MPM40410.1"/>
    <property type="molecule type" value="Genomic_DNA"/>
</dbReference>
<evidence type="ECO:0000256" key="1">
    <source>
        <dbReference type="ARBA" id="ARBA00004141"/>
    </source>
</evidence>
<dbReference type="Pfam" id="PF06271">
    <property type="entry name" value="RDD"/>
    <property type="match status" value="1"/>
</dbReference>
<proteinExistence type="predicted"/>
<dbReference type="GO" id="GO:0003677">
    <property type="term" value="F:DNA binding"/>
    <property type="evidence" value="ECO:0007669"/>
    <property type="project" value="UniProtKB-KW"/>
</dbReference>
<dbReference type="GO" id="GO:0016020">
    <property type="term" value="C:membrane"/>
    <property type="evidence" value="ECO:0007669"/>
    <property type="project" value="UniProtKB-SubCell"/>
</dbReference>
<dbReference type="SMART" id="SM00422">
    <property type="entry name" value="HTH_MERR"/>
    <property type="match status" value="1"/>
</dbReference>
<evidence type="ECO:0000256" key="5">
    <source>
        <dbReference type="ARBA" id="ARBA00023125"/>
    </source>
</evidence>
<dbReference type="GO" id="GO:0003700">
    <property type="term" value="F:DNA-binding transcription factor activity"/>
    <property type="evidence" value="ECO:0007669"/>
    <property type="project" value="InterPro"/>
</dbReference>
<keyword evidence="2 8" id="KW-0812">Transmembrane</keyword>
<evidence type="ECO:0000256" key="2">
    <source>
        <dbReference type="ARBA" id="ARBA00022692"/>
    </source>
</evidence>
<evidence type="ECO:0000256" key="3">
    <source>
        <dbReference type="ARBA" id="ARBA00022989"/>
    </source>
</evidence>
<evidence type="ECO:0000313" key="10">
    <source>
        <dbReference type="EMBL" id="MPM40410.1"/>
    </source>
</evidence>
<evidence type="ECO:0000256" key="6">
    <source>
        <dbReference type="ARBA" id="ARBA00023136"/>
    </source>
</evidence>
<comment type="caution">
    <text evidence="10">The sequence shown here is derived from an EMBL/GenBank/DDBJ whole genome shotgun (WGS) entry which is preliminary data.</text>
</comment>
<organism evidence="10">
    <name type="scientific">bioreactor metagenome</name>
    <dbReference type="NCBI Taxonomy" id="1076179"/>
    <lineage>
        <taxon>unclassified sequences</taxon>
        <taxon>metagenomes</taxon>
        <taxon>ecological metagenomes</taxon>
    </lineage>
</organism>